<dbReference type="Gene3D" id="3.10.20.550">
    <property type="entry name" value="ASAP complex, SAP18 subunit"/>
    <property type="match status" value="1"/>
</dbReference>
<comment type="caution">
    <text evidence="2">The sequence shown here is derived from an EMBL/GenBank/DDBJ whole genome shotgun (WGS) entry which is preliminary data.</text>
</comment>
<evidence type="ECO:0000256" key="1">
    <source>
        <dbReference type="ARBA" id="ARBA00009143"/>
    </source>
</evidence>
<accession>A0A1X2GSJ5</accession>
<gene>
    <name evidence="2" type="ORF">DM01DRAFT_1380725</name>
</gene>
<evidence type="ECO:0000313" key="3">
    <source>
        <dbReference type="Proteomes" id="UP000242146"/>
    </source>
</evidence>
<comment type="similarity">
    <text evidence="1">Belongs to the SAP18 family.</text>
</comment>
<dbReference type="PANTHER" id="PTHR13082:SF0">
    <property type="entry name" value="HISTONE DEACETYLASE COMPLEX SUBUNIT SAP18"/>
    <property type="match status" value="1"/>
</dbReference>
<organism evidence="2 3">
    <name type="scientific">Hesseltinella vesiculosa</name>
    <dbReference type="NCBI Taxonomy" id="101127"/>
    <lineage>
        <taxon>Eukaryota</taxon>
        <taxon>Fungi</taxon>
        <taxon>Fungi incertae sedis</taxon>
        <taxon>Mucoromycota</taxon>
        <taxon>Mucoromycotina</taxon>
        <taxon>Mucoromycetes</taxon>
        <taxon>Mucorales</taxon>
        <taxon>Cunninghamellaceae</taxon>
        <taxon>Hesseltinella</taxon>
    </lineage>
</organism>
<evidence type="ECO:0000313" key="2">
    <source>
        <dbReference type="EMBL" id="ORX60379.1"/>
    </source>
</evidence>
<reference evidence="2 3" key="1">
    <citation type="submission" date="2016-07" db="EMBL/GenBank/DDBJ databases">
        <title>Pervasive Adenine N6-methylation of Active Genes in Fungi.</title>
        <authorList>
            <consortium name="DOE Joint Genome Institute"/>
            <person name="Mondo S.J."/>
            <person name="Dannebaum R.O."/>
            <person name="Kuo R.C."/>
            <person name="Labutti K."/>
            <person name="Haridas S."/>
            <person name="Kuo A."/>
            <person name="Salamov A."/>
            <person name="Ahrendt S.R."/>
            <person name="Lipzen A."/>
            <person name="Sullivan W."/>
            <person name="Andreopoulos W.B."/>
            <person name="Clum A."/>
            <person name="Lindquist E."/>
            <person name="Daum C."/>
            <person name="Ramamoorthy G.K."/>
            <person name="Gryganskyi A."/>
            <person name="Culley D."/>
            <person name="Magnuson J.K."/>
            <person name="James T.Y."/>
            <person name="O'Malley M.A."/>
            <person name="Stajich J.E."/>
            <person name="Spatafora J.W."/>
            <person name="Visel A."/>
            <person name="Grigoriev I.V."/>
        </authorList>
    </citation>
    <scope>NUCLEOTIDE SEQUENCE [LARGE SCALE GENOMIC DNA]</scope>
    <source>
        <strain evidence="2 3">NRRL 3301</strain>
    </source>
</reference>
<dbReference type="Proteomes" id="UP000242146">
    <property type="component" value="Unassembled WGS sequence"/>
</dbReference>
<dbReference type="PANTHER" id="PTHR13082">
    <property type="entry name" value="SAP18"/>
    <property type="match status" value="1"/>
</dbReference>
<dbReference type="AlphaFoldDB" id="A0A1X2GSJ5"/>
<sequence>MDPALPPIDREKIVPFLLKIYLDFGRHHPFRSYTIDRTPPESHELQLYTWRDATLRELVQLVQEAIPEAQTGDAHLSFRLIYMDTDTGFFKGKDLAVLHAFESSQDDNKTLHECRFLIGDYLDIAVHDGPPRYDAPRRYR</sequence>
<dbReference type="GO" id="GO:0005634">
    <property type="term" value="C:nucleus"/>
    <property type="evidence" value="ECO:0007669"/>
    <property type="project" value="TreeGrafter"/>
</dbReference>
<dbReference type="Pfam" id="PF06487">
    <property type="entry name" value="SAP18"/>
    <property type="match status" value="1"/>
</dbReference>
<dbReference type="STRING" id="101127.A0A1X2GSJ5"/>
<dbReference type="InterPro" id="IPR042534">
    <property type="entry name" value="SAP18_sf"/>
</dbReference>
<name>A0A1X2GSJ5_9FUNG</name>
<proteinExistence type="inferred from homology"/>
<protein>
    <submittedName>
        <fullName evidence="2">Sin3 associated polypeptide p18</fullName>
    </submittedName>
</protein>
<dbReference type="EMBL" id="MCGT01000004">
    <property type="protein sequence ID" value="ORX60379.1"/>
    <property type="molecule type" value="Genomic_DNA"/>
</dbReference>
<keyword evidence="3" id="KW-1185">Reference proteome</keyword>
<dbReference type="OrthoDB" id="440566at2759"/>
<dbReference type="InterPro" id="IPR010516">
    <property type="entry name" value="SAP18"/>
</dbReference>